<dbReference type="Pfam" id="PF21983">
    <property type="entry name" value="NikA-like"/>
    <property type="match status" value="1"/>
</dbReference>
<gene>
    <name evidence="2" type="ORF">SDC9_59177</name>
</gene>
<feature type="compositionally biased region" description="Polar residues" evidence="1">
    <location>
        <begin position="1"/>
        <end position="20"/>
    </location>
</feature>
<evidence type="ECO:0000256" key="1">
    <source>
        <dbReference type="SAM" id="MobiDB-lite"/>
    </source>
</evidence>
<protein>
    <submittedName>
        <fullName evidence="2">Uncharacterized protein</fullName>
    </submittedName>
</protein>
<name>A0A644XF83_9ZZZZ</name>
<feature type="region of interest" description="Disordered" evidence="1">
    <location>
        <begin position="129"/>
        <end position="149"/>
    </location>
</feature>
<feature type="region of interest" description="Disordered" evidence="1">
    <location>
        <begin position="1"/>
        <end position="25"/>
    </location>
</feature>
<sequence length="149" mass="16057">MKKNPQKTARSGTEQRQKSGQLAFRVSPEERAQIEAAADAAELTVGSFVRAKILKKIETKEVRRPSIDREILGRALGMLGKVGSNINQIAKHLNSGGNVPNAEIAKALNDVSLLKEQILKAIGGLCDSQGQITTSSNRAGALPNEEREE</sequence>
<organism evidence="2">
    <name type="scientific">bioreactor metagenome</name>
    <dbReference type="NCBI Taxonomy" id="1076179"/>
    <lineage>
        <taxon>unclassified sequences</taxon>
        <taxon>metagenomes</taxon>
        <taxon>ecological metagenomes</taxon>
    </lineage>
</organism>
<dbReference type="EMBL" id="VSSQ01002027">
    <property type="protein sequence ID" value="MPM12823.1"/>
    <property type="molecule type" value="Genomic_DNA"/>
</dbReference>
<dbReference type="InterPro" id="IPR053842">
    <property type="entry name" value="NikA-like"/>
</dbReference>
<evidence type="ECO:0000313" key="2">
    <source>
        <dbReference type="EMBL" id="MPM12823.1"/>
    </source>
</evidence>
<proteinExistence type="predicted"/>
<reference evidence="2" key="1">
    <citation type="submission" date="2019-08" db="EMBL/GenBank/DDBJ databases">
        <authorList>
            <person name="Kucharzyk K."/>
            <person name="Murdoch R.W."/>
            <person name="Higgins S."/>
            <person name="Loffler F."/>
        </authorList>
    </citation>
    <scope>NUCLEOTIDE SEQUENCE</scope>
</reference>
<comment type="caution">
    <text evidence="2">The sequence shown here is derived from an EMBL/GenBank/DDBJ whole genome shotgun (WGS) entry which is preliminary data.</text>
</comment>
<dbReference type="AlphaFoldDB" id="A0A644XF83"/>
<accession>A0A644XF83</accession>
<feature type="compositionally biased region" description="Polar residues" evidence="1">
    <location>
        <begin position="129"/>
        <end position="138"/>
    </location>
</feature>